<evidence type="ECO:0000256" key="14">
    <source>
        <dbReference type="ARBA" id="ARBA00034528"/>
    </source>
</evidence>
<keyword evidence="24" id="KW-1185">Reference proteome</keyword>
<evidence type="ECO:0000256" key="2">
    <source>
        <dbReference type="ARBA" id="ARBA00004389"/>
    </source>
</evidence>
<comment type="catalytic activity">
    <reaction evidence="19">
        <text>hypotaurine + NADH + O2 + H(+) = taurine + NAD(+) + H2O</text>
        <dbReference type="Rhea" id="RHEA:74111"/>
        <dbReference type="ChEBI" id="CHEBI:15377"/>
        <dbReference type="ChEBI" id="CHEBI:15378"/>
        <dbReference type="ChEBI" id="CHEBI:15379"/>
        <dbReference type="ChEBI" id="CHEBI:57540"/>
        <dbReference type="ChEBI" id="CHEBI:57853"/>
        <dbReference type="ChEBI" id="CHEBI:57945"/>
        <dbReference type="ChEBI" id="CHEBI:507393"/>
        <dbReference type="EC" id="1.14.13.8"/>
    </reaction>
    <physiologicalReaction direction="left-to-right" evidence="19">
        <dbReference type="Rhea" id="RHEA:74112"/>
    </physiologicalReaction>
</comment>
<dbReference type="FunFam" id="3.50.50.60:FF:000159">
    <property type="entry name" value="Dimethylaniline monooxygenase [N-oxide-forming]"/>
    <property type="match status" value="1"/>
</dbReference>
<evidence type="ECO:0000256" key="1">
    <source>
        <dbReference type="ARBA" id="ARBA00001974"/>
    </source>
</evidence>
<evidence type="ECO:0000313" key="24">
    <source>
        <dbReference type="Proteomes" id="UP000789831"/>
    </source>
</evidence>
<evidence type="ECO:0000256" key="20">
    <source>
        <dbReference type="ARBA" id="ARBA00048041"/>
    </source>
</evidence>
<evidence type="ECO:0000256" key="12">
    <source>
        <dbReference type="ARBA" id="ARBA00023136"/>
    </source>
</evidence>
<evidence type="ECO:0000256" key="3">
    <source>
        <dbReference type="ARBA" id="ARBA00009183"/>
    </source>
</evidence>
<dbReference type="AlphaFoldDB" id="A0A9N8VNM2"/>
<comment type="subcellular location">
    <subcellularLocation>
        <location evidence="2">Endoplasmic reticulum membrane</location>
        <topology evidence="2">Single-pass membrane protein</topology>
    </subcellularLocation>
</comment>
<organism evidence="23 24">
    <name type="scientific">Ambispora gerdemannii</name>
    <dbReference type="NCBI Taxonomy" id="144530"/>
    <lineage>
        <taxon>Eukaryota</taxon>
        <taxon>Fungi</taxon>
        <taxon>Fungi incertae sedis</taxon>
        <taxon>Mucoromycota</taxon>
        <taxon>Glomeromycotina</taxon>
        <taxon>Glomeromycetes</taxon>
        <taxon>Archaeosporales</taxon>
        <taxon>Ambisporaceae</taxon>
        <taxon>Ambispora</taxon>
    </lineage>
</organism>
<dbReference type="PANTHER" id="PTHR23023">
    <property type="entry name" value="DIMETHYLANILINE MONOOXYGENASE"/>
    <property type="match status" value="1"/>
</dbReference>
<proteinExistence type="inferred from homology"/>
<dbReference type="GO" id="GO:0004499">
    <property type="term" value="F:N,N-dimethylaniline monooxygenase activity"/>
    <property type="evidence" value="ECO:0007669"/>
    <property type="project" value="InterPro"/>
</dbReference>
<keyword evidence="11" id="KW-0503">Monooxygenase</keyword>
<sequence>MDSAKPFVSFDVNTYGSVENERKQRIAIIGAGVSGLAALKQCLADNLDPVCFEQDPAIGGLWRYVEVDEKNPDPHSSMYRSAIMNTSKEATCFSDFPIPTNWPTYLPHKLLQQYLESYAENFDLYSYIKLNTKVIKVSQLSDNRWKVKYQSNETITTTDTDINEEEFDYVIVCSGKERASWIPNYQGRDTFGGKQIHSHIYRDPKQFEDKRIVVVGTGNSGIEIASELSHFASQVYLCARDGRIPWVVPRRLLHGLPLDHSMTRISSYIPTKIKNIMFEGLLNKLSGSPPPEIKPKIPLHKSIISVCSEFRERLDTGTIIPKKNIRELKPNREIELIDGTTLEDIDAVIYATGYSMEFSFLENWTEIFNGGKDFVDDQGPDSKNWHAAWLYKMVFPPRYQNIAFIGFVFSTGAVLPVSEMQARYVTGLIIGEVKPLPSPEEMDKALSSQTDCPRLESPKHPLILTPITPYLDFLAKDIGCLPSPTKVFWHFGYKAWKNVLFGVPSAIQYRLFGRQTWAGALEWLDVHNGGTFAPI</sequence>
<dbReference type="GO" id="GO:0050660">
    <property type="term" value="F:flavin adenine dinucleotide binding"/>
    <property type="evidence" value="ECO:0007669"/>
    <property type="project" value="InterPro"/>
</dbReference>
<name>A0A9N8VNM2_9GLOM</name>
<dbReference type="InterPro" id="IPR000960">
    <property type="entry name" value="Flavin_mOase"/>
</dbReference>
<evidence type="ECO:0000256" key="22">
    <source>
        <dbReference type="ARBA" id="ARBA00049443"/>
    </source>
</evidence>
<keyword evidence="4" id="KW-0285">Flavoprotein</keyword>
<evidence type="ECO:0000256" key="15">
    <source>
        <dbReference type="ARBA" id="ARBA00034536"/>
    </source>
</evidence>
<dbReference type="EC" id="1.14.13.148" evidence="14"/>
<dbReference type="OrthoDB" id="66881at2759"/>
<keyword evidence="9" id="KW-1133">Transmembrane helix</keyword>
<evidence type="ECO:0000256" key="13">
    <source>
        <dbReference type="ARBA" id="ARBA00029725"/>
    </source>
</evidence>
<evidence type="ECO:0000256" key="4">
    <source>
        <dbReference type="ARBA" id="ARBA00022630"/>
    </source>
</evidence>
<keyword evidence="10" id="KW-0560">Oxidoreductase</keyword>
<dbReference type="InterPro" id="IPR050346">
    <property type="entry name" value="FMO-like"/>
</dbReference>
<keyword evidence="12" id="KW-0472">Membrane</keyword>
<evidence type="ECO:0000256" key="8">
    <source>
        <dbReference type="ARBA" id="ARBA00022857"/>
    </source>
</evidence>
<dbReference type="Pfam" id="PF00743">
    <property type="entry name" value="FMO-like"/>
    <property type="match status" value="1"/>
</dbReference>
<dbReference type="Gene3D" id="3.50.50.60">
    <property type="entry name" value="FAD/NAD(P)-binding domain"/>
    <property type="match status" value="4"/>
</dbReference>
<comment type="catalytic activity">
    <reaction evidence="21">
        <text>trimethylamine + NADPH + O2 = trimethylamine N-oxide + NADP(+) + H2O</text>
        <dbReference type="Rhea" id="RHEA:31979"/>
        <dbReference type="ChEBI" id="CHEBI:15377"/>
        <dbReference type="ChEBI" id="CHEBI:15379"/>
        <dbReference type="ChEBI" id="CHEBI:15724"/>
        <dbReference type="ChEBI" id="CHEBI:57783"/>
        <dbReference type="ChEBI" id="CHEBI:58349"/>
        <dbReference type="ChEBI" id="CHEBI:58389"/>
        <dbReference type="EC" id="1.14.13.148"/>
    </reaction>
    <physiologicalReaction direction="left-to-right" evidence="21">
        <dbReference type="Rhea" id="RHEA:31980"/>
    </physiologicalReaction>
</comment>
<dbReference type="Proteomes" id="UP000789831">
    <property type="component" value="Unassembled WGS sequence"/>
</dbReference>
<dbReference type="GO" id="GO:0050661">
    <property type="term" value="F:NADP binding"/>
    <property type="evidence" value="ECO:0007669"/>
    <property type="project" value="InterPro"/>
</dbReference>
<evidence type="ECO:0000256" key="16">
    <source>
        <dbReference type="ARBA" id="ARBA00034554"/>
    </source>
</evidence>
<evidence type="ECO:0000256" key="17">
    <source>
        <dbReference type="ARBA" id="ARBA00034561"/>
    </source>
</evidence>
<evidence type="ECO:0000256" key="9">
    <source>
        <dbReference type="ARBA" id="ARBA00022989"/>
    </source>
</evidence>
<evidence type="ECO:0000256" key="5">
    <source>
        <dbReference type="ARBA" id="ARBA00022692"/>
    </source>
</evidence>
<keyword evidence="5" id="KW-0812">Transmembrane</keyword>
<keyword evidence="7" id="KW-0274">FAD</keyword>
<evidence type="ECO:0000256" key="11">
    <source>
        <dbReference type="ARBA" id="ARBA00023033"/>
    </source>
</evidence>
<dbReference type="SUPFAM" id="SSF51905">
    <property type="entry name" value="FAD/NAD(P)-binding domain"/>
    <property type="match status" value="2"/>
</dbReference>
<evidence type="ECO:0000256" key="19">
    <source>
        <dbReference type="ARBA" id="ARBA00047338"/>
    </source>
</evidence>
<comment type="function">
    <text evidence="18">Broad spectrum monooxygenase that catalyzes the oxygenation of a wide variety of nitrogen- and sulfur-containing compounds including xenobiotics. Catalyzes the S-oxygenation of hypotaurine to produce taurine, an organic osmolyte involved in cell volume regulation as well as a variety of cytoprotective and developmental processes. In vitro, catalyzes the N-oxygenation of trimethylamine (TMA) to produce trimethylamine N-oxide (TMAO) and could therefore participate to the detoxification of this compound that is generated by the action of gut microbiota from dietary precursors such as choline, choline containing compounds, betaine or L-carnitine.</text>
</comment>
<reference evidence="23" key="1">
    <citation type="submission" date="2021-06" db="EMBL/GenBank/DDBJ databases">
        <authorList>
            <person name="Kallberg Y."/>
            <person name="Tangrot J."/>
            <person name="Rosling A."/>
        </authorList>
    </citation>
    <scope>NUCLEOTIDE SEQUENCE</scope>
    <source>
        <strain evidence="23">MT106</strain>
    </source>
</reference>
<dbReference type="GO" id="GO:0005789">
    <property type="term" value="C:endoplasmic reticulum membrane"/>
    <property type="evidence" value="ECO:0007669"/>
    <property type="project" value="UniProtKB-SubCell"/>
</dbReference>
<evidence type="ECO:0000256" key="7">
    <source>
        <dbReference type="ARBA" id="ARBA00022827"/>
    </source>
</evidence>
<gene>
    <name evidence="23" type="ORF">AGERDE_LOCUS2152</name>
</gene>
<evidence type="ECO:0000256" key="6">
    <source>
        <dbReference type="ARBA" id="ARBA00022824"/>
    </source>
</evidence>
<protein>
    <recommendedName>
        <fullName evidence="15">Flavin-containing monooxygenase 1</fullName>
        <ecNumber evidence="14">1.14.13.148</ecNumber>
    </recommendedName>
    <alternativeName>
        <fullName evidence="17">Dimethylaniline monooxygenase [N-oxide-forming] 1</fullName>
    </alternativeName>
    <alternativeName>
        <fullName evidence="13">Dimethylaniline oxidase 1</fullName>
    </alternativeName>
    <alternativeName>
        <fullName evidence="16">Trimethylamine monooxygenase</fullName>
    </alternativeName>
</protein>
<dbReference type="GO" id="GO:0034899">
    <property type="term" value="F:trimethylamine monooxygenase activity"/>
    <property type="evidence" value="ECO:0007669"/>
    <property type="project" value="UniProtKB-EC"/>
</dbReference>
<evidence type="ECO:0000256" key="21">
    <source>
        <dbReference type="ARBA" id="ARBA00048088"/>
    </source>
</evidence>
<evidence type="ECO:0000313" key="23">
    <source>
        <dbReference type="EMBL" id="CAG8459021.1"/>
    </source>
</evidence>
<accession>A0A9N8VNM2</accession>
<comment type="similarity">
    <text evidence="3">Belongs to the FMO family.</text>
</comment>
<dbReference type="InterPro" id="IPR036188">
    <property type="entry name" value="FAD/NAD-bd_sf"/>
</dbReference>
<comment type="catalytic activity">
    <reaction evidence="20">
        <text>hypotaurine + NADPH + O2 + H(+) = taurine + NADP(+) + H2O</text>
        <dbReference type="Rhea" id="RHEA:69819"/>
        <dbReference type="ChEBI" id="CHEBI:15377"/>
        <dbReference type="ChEBI" id="CHEBI:15378"/>
        <dbReference type="ChEBI" id="CHEBI:15379"/>
        <dbReference type="ChEBI" id="CHEBI:57783"/>
        <dbReference type="ChEBI" id="CHEBI:57853"/>
        <dbReference type="ChEBI" id="CHEBI:58349"/>
        <dbReference type="ChEBI" id="CHEBI:507393"/>
        <dbReference type="EC" id="1.14.13.8"/>
    </reaction>
    <physiologicalReaction direction="left-to-right" evidence="20">
        <dbReference type="Rhea" id="RHEA:69820"/>
    </physiologicalReaction>
</comment>
<comment type="cofactor">
    <cofactor evidence="1">
        <name>FAD</name>
        <dbReference type="ChEBI" id="CHEBI:57692"/>
    </cofactor>
</comment>
<dbReference type="EMBL" id="CAJVPL010000169">
    <property type="protein sequence ID" value="CAG8459021.1"/>
    <property type="molecule type" value="Genomic_DNA"/>
</dbReference>
<comment type="caution">
    <text evidence="23">The sequence shown here is derived from an EMBL/GenBank/DDBJ whole genome shotgun (WGS) entry which is preliminary data.</text>
</comment>
<dbReference type="PRINTS" id="PR00370">
    <property type="entry name" value="FMOXYGENASE"/>
</dbReference>
<evidence type="ECO:0000256" key="18">
    <source>
        <dbReference type="ARBA" id="ARBA00045957"/>
    </source>
</evidence>
<keyword evidence="8" id="KW-0521">NADP</keyword>
<dbReference type="PIRSF" id="PIRSF000332">
    <property type="entry name" value="FMO"/>
    <property type="match status" value="1"/>
</dbReference>
<dbReference type="InterPro" id="IPR020946">
    <property type="entry name" value="Flavin_mOase-like"/>
</dbReference>
<keyword evidence="6" id="KW-0256">Endoplasmic reticulum</keyword>
<comment type="catalytic activity">
    <reaction evidence="22">
        <text>N,N-dimethylaniline + NADPH + O2 + H(+) = N,N-dimethylaniline N-oxide + NADP(+) + H2O</text>
        <dbReference type="Rhea" id="RHEA:24468"/>
        <dbReference type="ChEBI" id="CHEBI:15377"/>
        <dbReference type="ChEBI" id="CHEBI:15378"/>
        <dbReference type="ChEBI" id="CHEBI:15379"/>
        <dbReference type="ChEBI" id="CHEBI:16269"/>
        <dbReference type="ChEBI" id="CHEBI:17735"/>
        <dbReference type="ChEBI" id="CHEBI:57783"/>
        <dbReference type="ChEBI" id="CHEBI:58349"/>
        <dbReference type="EC" id="1.14.13.8"/>
    </reaction>
    <physiologicalReaction direction="left-to-right" evidence="22">
        <dbReference type="Rhea" id="RHEA:24469"/>
    </physiologicalReaction>
</comment>
<evidence type="ECO:0000256" key="10">
    <source>
        <dbReference type="ARBA" id="ARBA00023002"/>
    </source>
</evidence>